<dbReference type="Proteomes" id="UP001139474">
    <property type="component" value="Unassembled WGS sequence"/>
</dbReference>
<dbReference type="CDD" id="cd02012">
    <property type="entry name" value="TPP_TK"/>
    <property type="match status" value="1"/>
</dbReference>
<dbReference type="GO" id="GO:0004802">
    <property type="term" value="F:transketolase activity"/>
    <property type="evidence" value="ECO:0007669"/>
    <property type="project" value="UniProtKB-UniRule"/>
</dbReference>
<dbReference type="FunFam" id="3.40.50.970:FF:000003">
    <property type="entry name" value="Transketolase"/>
    <property type="match status" value="1"/>
</dbReference>
<evidence type="ECO:0000256" key="13">
    <source>
        <dbReference type="PIRSR" id="PIRSR605478-1"/>
    </source>
</evidence>
<dbReference type="NCBIfam" id="TIGR00232">
    <property type="entry name" value="tktlase_bact"/>
    <property type="match status" value="1"/>
</dbReference>
<dbReference type="InterPro" id="IPR055152">
    <property type="entry name" value="Transketolase-like_C_2"/>
</dbReference>
<dbReference type="InterPro" id="IPR005478">
    <property type="entry name" value="Transketolase_bac-like"/>
</dbReference>
<feature type="binding site" evidence="14">
    <location>
        <position position="462"/>
    </location>
    <ligand>
        <name>substrate</name>
    </ligand>
</feature>
<comment type="cofactor">
    <cofactor evidence="15">
        <name>thiamine diphosphate</name>
        <dbReference type="ChEBI" id="CHEBI:58937"/>
    </cofactor>
    <text evidence="15">Binds 1 thiamine pyrophosphate per subunit. During the reaction, the substrate forms a covalent intermediate with the cofactor.</text>
</comment>
<dbReference type="Gene3D" id="3.40.50.970">
    <property type="match status" value="2"/>
</dbReference>
<dbReference type="SUPFAM" id="SSF52518">
    <property type="entry name" value="Thiamin diphosphate-binding fold (THDP-binding)"/>
    <property type="match status" value="2"/>
</dbReference>
<comment type="subunit">
    <text evidence="4 18">Homodimer.</text>
</comment>
<evidence type="ECO:0000256" key="11">
    <source>
        <dbReference type="ARBA" id="ARBA00049473"/>
    </source>
</evidence>
<comment type="cofactor">
    <cofactor evidence="16">
        <name>Mg(2+)</name>
        <dbReference type="ChEBI" id="CHEBI:18420"/>
    </cofactor>
    <text evidence="16">Binds 1 Mg(2+) ion per subunit. Can also utilize other divalent metal cations, such as Ca(2+), Mn(2+) and Co(2+).</text>
</comment>
<keyword evidence="8 18" id="KW-0106">Calcium</keyword>
<protein>
    <recommendedName>
        <fullName evidence="5 12">Transketolase</fullName>
        <ecNumber evidence="5 12">2.2.1.1</ecNumber>
    </recommendedName>
</protein>
<dbReference type="InterPro" id="IPR033247">
    <property type="entry name" value="Transketolase_fam"/>
</dbReference>
<dbReference type="SUPFAM" id="SSF52922">
    <property type="entry name" value="TK C-terminal domain-like"/>
    <property type="match status" value="1"/>
</dbReference>
<dbReference type="PANTHER" id="PTHR43522">
    <property type="entry name" value="TRANSKETOLASE"/>
    <property type="match status" value="1"/>
</dbReference>
<dbReference type="FunFam" id="3.40.50.970:FF:000004">
    <property type="entry name" value="Transketolase"/>
    <property type="match status" value="1"/>
</dbReference>
<feature type="binding site" evidence="14">
    <location>
        <position position="358"/>
    </location>
    <ligand>
        <name>substrate</name>
    </ligand>
</feature>
<evidence type="ECO:0000313" key="20">
    <source>
        <dbReference type="EMBL" id="MCP1339388.1"/>
    </source>
</evidence>
<evidence type="ECO:0000256" key="1">
    <source>
        <dbReference type="ARBA" id="ARBA00001913"/>
    </source>
</evidence>
<dbReference type="InterPro" id="IPR029061">
    <property type="entry name" value="THDP-binding"/>
</dbReference>
<comment type="cofactor">
    <cofactor evidence="1">
        <name>Ca(2+)</name>
        <dbReference type="ChEBI" id="CHEBI:29108"/>
    </cofactor>
</comment>
<evidence type="ECO:0000256" key="7">
    <source>
        <dbReference type="ARBA" id="ARBA00022723"/>
    </source>
</evidence>
<gene>
    <name evidence="20" type="primary">tkt</name>
    <name evidence="20" type="ORF">NJR55_07245</name>
</gene>
<evidence type="ECO:0000256" key="6">
    <source>
        <dbReference type="ARBA" id="ARBA00022679"/>
    </source>
</evidence>
<comment type="cofactor">
    <cofactor evidence="2">
        <name>Co(2+)</name>
        <dbReference type="ChEBI" id="CHEBI:48828"/>
    </cofactor>
</comment>
<comment type="function">
    <text evidence="18">Catalyzes the transfer of a two-carbon ketol group from a ketose donor to an aldose acceptor, via a covalent intermediate with the cofactor thiamine pyrophosphate.</text>
</comment>
<organism evidence="20 21">
    <name type="scientific">Idiomarina rhizosphaerae</name>
    <dbReference type="NCBI Taxonomy" id="2961572"/>
    <lineage>
        <taxon>Bacteria</taxon>
        <taxon>Pseudomonadati</taxon>
        <taxon>Pseudomonadota</taxon>
        <taxon>Gammaproteobacteria</taxon>
        <taxon>Alteromonadales</taxon>
        <taxon>Idiomarinaceae</taxon>
        <taxon>Idiomarina</taxon>
    </lineage>
</organism>
<comment type="cofactor">
    <cofactor evidence="18">
        <name>Mg(2+)</name>
        <dbReference type="ChEBI" id="CHEBI:18420"/>
    </cofactor>
    <cofactor evidence="18">
        <name>Ca(2+)</name>
        <dbReference type="ChEBI" id="CHEBI:29108"/>
    </cofactor>
    <cofactor evidence="18">
        <name>Mn(2+)</name>
        <dbReference type="ChEBI" id="CHEBI:29035"/>
    </cofactor>
    <cofactor evidence="18">
        <name>Co(2+)</name>
        <dbReference type="ChEBI" id="CHEBI:48828"/>
    </cofactor>
    <text evidence="18">Binds 1 Mg(2+) ion per subunit. Can also utilize other divalent metal cations, such as Ca(2+), Mn(2+) and Co(2+).</text>
</comment>
<feature type="binding site" evidence="16">
    <location>
        <position position="187"/>
    </location>
    <ligand>
        <name>Mg(2+)</name>
        <dbReference type="ChEBI" id="CHEBI:18420"/>
    </ligand>
</feature>
<dbReference type="EC" id="2.2.1.1" evidence="5 12"/>
<evidence type="ECO:0000313" key="21">
    <source>
        <dbReference type="Proteomes" id="UP001139474"/>
    </source>
</evidence>
<dbReference type="GO" id="GO:0009052">
    <property type="term" value="P:pentose-phosphate shunt, non-oxidative branch"/>
    <property type="evidence" value="ECO:0007669"/>
    <property type="project" value="UniProtKB-ARBA"/>
</dbReference>
<dbReference type="InterPro" id="IPR049557">
    <property type="entry name" value="Transketolase_CS"/>
</dbReference>
<feature type="binding site" evidence="14">
    <location>
        <position position="470"/>
    </location>
    <ligand>
        <name>substrate</name>
    </ligand>
</feature>
<comment type="caution">
    <text evidence="20">The sequence shown here is derived from an EMBL/GenBank/DDBJ whole genome shotgun (WGS) entry which is preliminary data.</text>
</comment>
<comment type="similarity">
    <text evidence="3 18">Belongs to the transketolase family.</text>
</comment>
<feature type="binding site" evidence="15">
    <location>
        <position position="185"/>
    </location>
    <ligand>
        <name>thiamine diphosphate</name>
        <dbReference type="ChEBI" id="CHEBI:58937"/>
    </ligand>
</feature>
<dbReference type="PROSITE" id="PS00802">
    <property type="entry name" value="TRANSKETOLASE_2"/>
    <property type="match status" value="1"/>
</dbReference>
<dbReference type="RefSeq" id="WP_253619159.1">
    <property type="nucleotide sequence ID" value="NZ_JAMZDE010000006.1"/>
</dbReference>
<evidence type="ECO:0000256" key="2">
    <source>
        <dbReference type="ARBA" id="ARBA00001941"/>
    </source>
</evidence>
<feature type="binding site" evidence="15">
    <location>
        <begin position="114"/>
        <end position="116"/>
    </location>
    <ligand>
        <name>thiamine diphosphate</name>
        <dbReference type="ChEBI" id="CHEBI:58937"/>
    </ligand>
</feature>
<dbReference type="InterPro" id="IPR009014">
    <property type="entry name" value="Transketo_C/PFOR_II"/>
</dbReference>
<comment type="catalytic activity">
    <reaction evidence="11 18">
        <text>D-sedoheptulose 7-phosphate + D-glyceraldehyde 3-phosphate = aldehydo-D-ribose 5-phosphate + D-xylulose 5-phosphate</text>
        <dbReference type="Rhea" id="RHEA:10508"/>
        <dbReference type="ChEBI" id="CHEBI:57483"/>
        <dbReference type="ChEBI" id="CHEBI:57737"/>
        <dbReference type="ChEBI" id="CHEBI:58273"/>
        <dbReference type="ChEBI" id="CHEBI:59776"/>
        <dbReference type="EC" id="2.2.1.1"/>
    </reaction>
</comment>
<evidence type="ECO:0000256" key="18">
    <source>
        <dbReference type="RuleBase" id="RU004996"/>
    </source>
</evidence>
<keyword evidence="7 16" id="KW-0479">Metal-binding</keyword>
<feature type="binding site" evidence="14">
    <location>
        <position position="474"/>
    </location>
    <ligand>
        <name>substrate</name>
    </ligand>
</feature>
<feature type="binding site" evidence="14">
    <location>
        <position position="26"/>
    </location>
    <ligand>
        <name>substrate</name>
    </ligand>
</feature>
<evidence type="ECO:0000256" key="10">
    <source>
        <dbReference type="ARBA" id="ARBA00023052"/>
    </source>
</evidence>
<evidence type="ECO:0000256" key="4">
    <source>
        <dbReference type="ARBA" id="ARBA00011738"/>
    </source>
</evidence>
<keyword evidence="9 16" id="KW-0460">Magnesium</keyword>
<dbReference type="GO" id="GO:0005829">
    <property type="term" value="C:cytosol"/>
    <property type="evidence" value="ECO:0007669"/>
    <property type="project" value="TreeGrafter"/>
</dbReference>
<dbReference type="InterPro" id="IPR020826">
    <property type="entry name" value="Transketolase_BS"/>
</dbReference>
<evidence type="ECO:0000259" key="19">
    <source>
        <dbReference type="SMART" id="SM00861"/>
    </source>
</evidence>
<name>A0A9X2JS24_9GAMM</name>
<feature type="binding site" evidence="15">
    <location>
        <position position="156"/>
    </location>
    <ligand>
        <name>thiamine diphosphate</name>
        <dbReference type="ChEBI" id="CHEBI:58937"/>
    </ligand>
</feature>
<feature type="site" description="Important for catalytic activity" evidence="17">
    <location>
        <position position="26"/>
    </location>
</feature>
<dbReference type="Pfam" id="PF22613">
    <property type="entry name" value="Transketolase_C_1"/>
    <property type="match status" value="1"/>
</dbReference>
<feature type="binding site" evidence="14">
    <location>
        <position position="521"/>
    </location>
    <ligand>
        <name>substrate</name>
    </ligand>
</feature>
<evidence type="ECO:0000256" key="14">
    <source>
        <dbReference type="PIRSR" id="PIRSR605478-2"/>
    </source>
</evidence>
<sequence>MSERQYLANAIRALSMDAVQKAKSGHPGAPMGMADIAEVLWRDYLKHNPHNPSWADRDRFVLSNGHGSMLIYSLLHLSGYDLSIEDIKQFRQLDSKTPGHPEYGYTPGVETTTGPLGQGLANAVGMALAEKVLAAQFNRDNHEIVDHHTYTFLGDGCLMEGISHEVCSLAGTLGLGKLIAFYDDNGISIDGEVEGWFTDDTAKRFESYGWHVINKVDGHDSAAITRAIDEARANGDKPTLIICKTVIGYGAPNKQGSESCHGAPLGDDEIAAARKQLNWPHQAFEVPADVYQKWSAVDKGAAVESSWNKRWVAYEQEYPQLAKELKRRLNGELPEGFENTVHNYAKQLQSSPEAVATRKASLNVLNEFGPKLPELLGGSADLAGSNLTLWNDAKGITADDASGNYVFYGVREFGMSAIMNGVTLHGGFKAYGATFLMFMEYARNAVRMSALMKQPSIFVYTHDSIGLGEDGPTHQPVEQLANLRQTPNLQCWRPCDQVETAVAWGAAVQSSKTPSALVFSRQGMQQQERNDDQLTNIARGGYVLKDCDGEPDVILIATGSEVDLAVNAFEQLTDQGHNVRVVSMPSTNVFDIQDNEYKESVLPSSVTRRVAVEAGIADFWYKYVGLNGEVVGMTTFGESAPAGDLYKHFGITTENTVAAAKRLLGA</sequence>
<evidence type="ECO:0000256" key="5">
    <source>
        <dbReference type="ARBA" id="ARBA00013152"/>
    </source>
</evidence>
<dbReference type="InterPro" id="IPR005474">
    <property type="entry name" value="Transketolase_N"/>
</dbReference>
<dbReference type="Pfam" id="PF02779">
    <property type="entry name" value="Transket_pyr"/>
    <property type="match status" value="1"/>
</dbReference>
<keyword evidence="6 18" id="KW-0808">Transferase</keyword>
<dbReference type="AlphaFoldDB" id="A0A9X2JS24"/>
<evidence type="ECO:0000256" key="17">
    <source>
        <dbReference type="PIRSR" id="PIRSR605478-5"/>
    </source>
</evidence>
<dbReference type="SMART" id="SM00861">
    <property type="entry name" value="Transket_pyr"/>
    <property type="match status" value="1"/>
</dbReference>
<feature type="binding site" evidence="14">
    <location>
        <position position="385"/>
    </location>
    <ligand>
        <name>substrate</name>
    </ligand>
</feature>
<evidence type="ECO:0000256" key="8">
    <source>
        <dbReference type="ARBA" id="ARBA00022837"/>
    </source>
</evidence>
<evidence type="ECO:0000256" key="3">
    <source>
        <dbReference type="ARBA" id="ARBA00007131"/>
    </source>
</evidence>
<dbReference type="EMBL" id="JAMZDE010000006">
    <property type="protein sequence ID" value="MCP1339388.1"/>
    <property type="molecule type" value="Genomic_DNA"/>
</dbReference>
<feature type="binding site" evidence="15">
    <location>
        <position position="66"/>
    </location>
    <ligand>
        <name>thiamine diphosphate</name>
        <dbReference type="ChEBI" id="CHEBI:58937"/>
    </ligand>
</feature>
<feature type="binding site" evidence="16">
    <location>
        <position position="155"/>
    </location>
    <ligand>
        <name>Mg(2+)</name>
        <dbReference type="ChEBI" id="CHEBI:18420"/>
    </ligand>
</feature>
<feature type="binding site" evidence="14">
    <location>
        <position position="261"/>
    </location>
    <ligand>
        <name>substrate</name>
    </ligand>
</feature>
<evidence type="ECO:0000256" key="9">
    <source>
        <dbReference type="ARBA" id="ARBA00022842"/>
    </source>
</evidence>
<dbReference type="Pfam" id="PF00456">
    <property type="entry name" value="Transketolase_N"/>
    <property type="match status" value="1"/>
</dbReference>
<evidence type="ECO:0000256" key="15">
    <source>
        <dbReference type="PIRSR" id="PIRSR605478-3"/>
    </source>
</evidence>
<feature type="domain" description="Transketolase-like pyrimidine-binding" evidence="19">
    <location>
        <begin position="355"/>
        <end position="527"/>
    </location>
</feature>
<dbReference type="CDD" id="cd07033">
    <property type="entry name" value="TPP_PYR_DXS_TK_like"/>
    <property type="match status" value="1"/>
</dbReference>
<feature type="binding site" evidence="15">
    <location>
        <position position="438"/>
    </location>
    <ligand>
        <name>thiamine diphosphate</name>
        <dbReference type="ChEBI" id="CHEBI:58937"/>
    </ligand>
</feature>
<reference evidence="20" key="1">
    <citation type="submission" date="2022-06" db="EMBL/GenBank/DDBJ databases">
        <title>Idiomarina rhizosphaerae M1R2S28.</title>
        <authorList>
            <person name="Sun J.-Q."/>
            <person name="Li L.-F."/>
        </authorList>
    </citation>
    <scope>NUCLEOTIDE SEQUENCE</scope>
    <source>
        <strain evidence="20">M1R2S28</strain>
    </source>
</reference>
<proteinExistence type="inferred from homology"/>
<dbReference type="Gene3D" id="3.40.50.920">
    <property type="match status" value="1"/>
</dbReference>
<keyword evidence="21" id="KW-1185">Reference proteome</keyword>
<evidence type="ECO:0000256" key="12">
    <source>
        <dbReference type="NCBIfam" id="TIGR00232"/>
    </source>
</evidence>
<dbReference type="GO" id="GO:0046872">
    <property type="term" value="F:metal ion binding"/>
    <property type="evidence" value="ECO:0007669"/>
    <property type="project" value="UniProtKB-KW"/>
</dbReference>
<dbReference type="InterPro" id="IPR005475">
    <property type="entry name" value="Transketolase-like_Pyr-bd"/>
</dbReference>
<accession>A0A9X2JS24</accession>
<evidence type="ECO:0000256" key="16">
    <source>
        <dbReference type="PIRSR" id="PIRSR605478-4"/>
    </source>
</evidence>
<feature type="binding site" evidence="15">
    <location>
        <position position="261"/>
    </location>
    <ligand>
        <name>thiamine diphosphate</name>
        <dbReference type="ChEBI" id="CHEBI:58937"/>
    </ligand>
</feature>
<dbReference type="FunFam" id="3.40.50.920:FF:000003">
    <property type="entry name" value="Transketolase"/>
    <property type="match status" value="1"/>
</dbReference>
<feature type="binding site" evidence="16">
    <location>
        <position position="185"/>
    </location>
    <ligand>
        <name>Mg(2+)</name>
        <dbReference type="ChEBI" id="CHEBI:18420"/>
    </ligand>
</feature>
<keyword evidence="10 15" id="KW-0786">Thiamine pyrophosphate</keyword>
<feature type="site" description="Important for catalytic activity" evidence="17">
    <location>
        <position position="261"/>
    </location>
</feature>
<dbReference type="PROSITE" id="PS00801">
    <property type="entry name" value="TRANSKETOLASE_1"/>
    <property type="match status" value="1"/>
</dbReference>
<dbReference type="PANTHER" id="PTHR43522:SF2">
    <property type="entry name" value="TRANSKETOLASE 1-RELATED"/>
    <property type="match status" value="1"/>
</dbReference>
<feature type="active site" description="Proton donor" evidence="13">
    <location>
        <position position="412"/>
    </location>
</feature>